<proteinExistence type="inferred from homology"/>
<keyword evidence="2" id="KW-0227">DNA damage</keyword>
<evidence type="ECO:0000256" key="1">
    <source>
        <dbReference type="ARBA" id="ARBA00007484"/>
    </source>
</evidence>
<dbReference type="InterPro" id="IPR050077">
    <property type="entry name" value="LexA_repressor"/>
</dbReference>
<dbReference type="PANTHER" id="PTHR33516">
    <property type="entry name" value="LEXA REPRESSOR"/>
    <property type="match status" value="1"/>
</dbReference>
<feature type="compositionally biased region" description="Basic residues" evidence="8">
    <location>
        <begin position="1"/>
        <end position="11"/>
    </location>
</feature>
<evidence type="ECO:0000256" key="6">
    <source>
        <dbReference type="ARBA" id="ARBA00023236"/>
    </source>
</evidence>
<feature type="region of interest" description="Disordered" evidence="8">
    <location>
        <begin position="1"/>
        <end position="23"/>
    </location>
</feature>
<accession>S5DML4</accession>
<reference evidence="10" key="1">
    <citation type="journal article" date="2013" name="Sci. Rep.">
        <title>Metagenomics uncovers a new group of low GC and ultra-small marine Actinobacteria.</title>
        <authorList>
            <person name="Ghai R."/>
            <person name="Mizuno C.M."/>
            <person name="Picazo A."/>
            <person name="Camacho A."/>
            <person name="Rodriguez-Valera F."/>
        </authorList>
    </citation>
    <scope>NUCLEOTIDE SEQUENCE</scope>
</reference>
<evidence type="ECO:0000256" key="4">
    <source>
        <dbReference type="ARBA" id="ARBA00022813"/>
    </source>
</evidence>
<comment type="similarity">
    <text evidence="1 7">Belongs to the peptidase S24 family.</text>
</comment>
<dbReference type="GO" id="GO:0006281">
    <property type="term" value="P:DNA repair"/>
    <property type="evidence" value="ECO:0007669"/>
    <property type="project" value="UniProtKB-KW"/>
</dbReference>
<protein>
    <submittedName>
        <fullName evidence="10">SOS-response transcriptional repressor</fullName>
    </submittedName>
</protein>
<dbReference type="GO" id="GO:0009432">
    <property type="term" value="P:SOS response"/>
    <property type="evidence" value="ECO:0007669"/>
    <property type="project" value="UniProtKB-KW"/>
</dbReference>
<dbReference type="PRINTS" id="PR00726">
    <property type="entry name" value="LEXASERPTASE"/>
</dbReference>
<dbReference type="GO" id="GO:0006355">
    <property type="term" value="P:regulation of DNA-templated transcription"/>
    <property type="evidence" value="ECO:0007669"/>
    <property type="project" value="InterPro"/>
</dbReference>
<evidence type="ECO:0000256" key="5">
    <source>
        <dbReference type="ARBA" id="ARBA00023204"/>
    </source>
</evidence>
<dbReference type="CDD" id="cd06529">
    <property type="entry name" value="S24_LexA-like"/>
    <property type="match status" value="1"/>
</dbReference>
<evidence type="ECO:0000313" key="10">
    <source>
        <dbReference type="EMBL" id="AGQ18688.1"/>
    </source>
</evidence>
<evidence type="ECO:0000256" key="8">
    <source>
        <dbReference type="SAM" id="MobiDB-lite"/>
    </source>
</evidence>
<sequence>MTKGGARKGAGRPKGQGKYGESTKAIRVPESKVKYISEIVSKGLYEIPLYTERVAAGFPSPADDYLEDKIDLNQYLVKHPASTFLVRASGNSMINAGIFPNDILVVDKSIKAENGNVVIAIIDGELTVKRYLKKRSSIVLQPENEDYEPIELNGKNEAQIWGVVTSVIHDL</sequence>
<keyword evidence="4 7" id="KW-0068">Autocatalytic cleavage</keyword>
<evidence type="ECO:0000256" key="3">
    <source>
        <dbReference type="ARBA" id="ARBA00022801"/>
    </source>
</evidence>
<dbReference type="SUPFAM" id="SSF51306">
    <property type="entry name" value="LexA/Signal peptidase"/>
    <property type="match status" value="1"/>
</dbReference>
<dbReference type="NCBIfam" id="NF007621">
    <property type="entry name" value="PRK10276.1"/>
    <property type="match status" value="1"/>
</dbReference>
<dbReference type="Gene3D" id="2.10.109.10">
    <property type="entry name" value="Umud Fragment, subunit A"/>
    <property type="match status" value="1"/>
</dbReference>
<dbReference type="PANTHER" id="PTHR33516:SF2">
    <property type="entry name" value="LEXA REPRESSOR-RELATED"/>
    <property type="match status" value="1"/>
</dbReference>
<keyword evidence="5" id="KW-0234">DNA repair</keyword>
<dbReference type="AlphaFoldDB" id="S5DML4"/>
<dbReference type="GO" id="GO:0016787">
    <property type="term" value="F:hydrolase activity"/>
    <property type="evidence" value="ECO:0007669"/>
    <property type="project" value="UniProtKB-KW"/>
</dbReference>
<evidence type="ECO:0000256" key="2">
    <source>
        <dbReference type="ARBA" id="ARBA00022763"/>
    </source>
</evidence>
<feature type="domain" description="Peptidase S24/S26A/S26B/S26C" evidence="9">
    <location>
        <begin position="48"/>
        <end position="164"/>
    </location>
</feature>
<organism evidence="10">
    <name type="scientific">Candidatus Actinomarina minuta</name>
    <dbReference type="NCBI Taxonomy" id="1389454"/>
    <lineage>
        <taxon>Bacteria</taxon>
        <taxon>Bacillati</taxon>
        <taxon>Actinomycetota</taxon>
        <taxon>Actinomycetes</taxon>
        <taxon>Candidatus Actinomarinidae</taxon>
        <taxon>Candidatus Actinomarinales</taxon>
        <taxon>Candidatus Actinomarineae</taxon>
        <taxon>Candidatus Actinomarinaceae</taxon>
        <taxon>Candidatus Actinomarina</taxon>
    </lineage>
</organism>
<dbReference type="InterPro" id="IPR015927">
    <property type="entry name" value="Peptidase_S24_S26A/B/C"/>
</dbReference>
<dbReference type="GO" id="GO:0003677">
    <property type="term" value="F:DNA binding"/>
    <property type="evidence" value="ECO:0007669"/>
    <property type="project" value="InterPro"/>
</dbReference>
<dbReference type="InterPro" id="IPR006197">
    <property type="entry name" value="Peptidase_S24_LexA"/>
</dbReference>
<dbReference type="Pfam" id="PF00717">
    <property type="entry name" value="Peptidase_S24"/>
    <property type="match status" value="1"/>
</dbReference>
<keyword evidence="6" id="KW-0742">SOS response</keyword>
<name>S5DML4_9ACTN</name>
<dbReference type="EMBL" id="KC811108">
    <property type="protein sequence ID" value="AGQ18688.1"/>
    <property type="molecule type" value="Genomic_DNA"/>
</dbReference>
<evidence type="ECO:0000259" key="9">
    <source>
        <dbReference type="Pfam" id="PF00717"/>
    </source>
</evidence>
<dbReference type="InterPro" id="IPR039418">
    <property type="entry name" value="LexA-like"/>
</dbReference>
<keyword evidence="3 7" id="KW-0378">Hydrolase</keyword>
<evidence type="ECO:0000256" key="7">
    <source>
        <dbReference type="RuleBase" id="RU003991"/>
    </source>
</evidence>
<dbReference type="InterPro" id="IPR036286">
    <property type="entry name" value="LexA/Signal_pep-like_sf"/>
</dbReference>